<accession>A0ABT7Q5R0</accession>
<reference evidence="1" key="1">
    <citation type="submission" date="2024-05" db="EMBL/GenBank/DDBJ databases">
        <title>WGS of Aeromonas isolates.</title>
        <authorList>
            <person name="Lee H."/>
        </authorList>
    </citation>
    <scope>NUCLEOTIDE SEQUENCE</scope>
    <source>
        <strain evidence="1">SU58-3</strain>
    </source>
</reference>
<organism evidence="1 2">
    <name type="scientific">Aeromonas bestiarum</name>
    <dbReference type="NCBI Taxonomy" id="105751"/>
    <lineage>
        <taxon>Bacteria</taxon>
        <taxon>Pseudomonadati</taxon>
        <taxon>Pseudomonadota</taxon>
        <taxon>Gammaproteobacteria</taxon>
        <taxon>Aeromonadales</taxon>
        <taxon>Aeromonadaceae</taxon>
        <taxon>Aeromonas</taxon>
    </lineage>
</organism>
<comment type="caution">
    <text evidence="1">The sequence shown here is derived from an EMBL/GenBank/DDBJ whole genome shotgun (WGS) entry which is preliminary data.</text>
</comment>
<dbReference type="EMBL" id="JAOPLL010000031">
    <property type="protein sequence ID" value="MDM5074667.1"/>
    <property type="molecule type" value="Genomic_DNA"/>
</dbReference>
<keyword evidence="2" id="KW-1185">Reference proteome</keyword>
<sequence>MPPCIGGQQGIVGHMLAQVFGINDDPAAAVVIDQPVDGRIEEVDQRLSIGP</sequence>
<dbReference type="RefSeq" id="WP_162628492.1">
    <property type="nucleotide sequence ID" value="NZ_JAOPLL010000031.1"/>
</dbReference>
<evidence type="ECO:0000313" key="2">
    <source>
        <dbReference type="Proteomes" id="UP001168107"/>
    </source>
</evidence>
<gene>
    <name evidence="1" type="ORF">OB935_22990</name>
</gene>
<proteinExistence type="predicted"/>
<name>A0ABT7Q5R0_9GAMM</name>
<protein>
    <submittedName>
        <fullName evidence="1">Uncharacterized protein</fullName>
    </submittedName>
</protein>
<evidence type="ECO:0000313" key="1">
    <source>
        <dbReference type="EMBL" id="MDM5074667.1"/>
    </source>
</evidence>
<dbReference type="Proteomes" id="UP001168107">
    <property type="component" value="Unassembled WGS sequence"/>
</dbReference>